<dbReference type="PANTHER" id="PTHR38600:SF2">
    <property type="entry name" value="SLL0088 PROTEIN"/>
    <property type="match status" value="1"/>
</dbReference>
<sequence length="114" mass="13146">MYNQMVVDQFSETELDRLFQAFADSTRRDIVRRVTVADYSVSGLAVLYAMSFAAVQKHVAVLERASLVTKEKRGREQIVRGNHEGLQKARRLLDEYEQIWRQRAARMADILAEG</sequence>
<evidence type="ECO:0000313" key="2">
    <source>
        <dbReference type="EMBL" id="GGH99815.1"/>
    </source>
</evidence>
<dbReference type="PROSITE" id="PS50987">
    <property type="entry name" value="HTH_ARSR_2"/>
    <property type="match status" value="1"/>
</dbReference>
<reference evidence="3" key="1">
    <citation type="journal article" date="2019" name="Int. J. Syst. Evol. Microbiol.">
        <title>The Global Catalogue of Microorganisms (GCM) 10K type strain sequencing project: providing services to taxonomists for standard genome sequencing and annotation.</title>
        <authorList>
            <consortium name="The Broad Institute Genomics Platform"/>
            <consortium name="The Broad Institute Genome Sequencing Center for Infectious Disease"/>
            <person name="Wu L."/>
            <person name="Ma J."/>
        </authorList>
    </citation>
    <scope>NUCLEOTIDE SEQUENCE [LARGE SCALE GENOMIC DNA]</scope>
    <source>
        <strain evidence="3">CGMCC 1.12778</strain>
    </source>
</reference>
<accession>A0ABQ2AYR3</accession>
<organism evidence="2 3">
    <name type="scientific">Arthrobacter liuii</name>
    <dbReference type="NCBI Taxonomy" id="1476996"/>
    <lineage>
        <taxon>Bacteria</taxon>
        <taxon>Bacillati</taxon>
        <taxon>Actinomycetota</taxon>
        <taxon>Actinomycetes</taxon>
        <taxon>Micrococcales</taxon>
        <taxon>Micrococcaceae</taxon>
        <taxon>Arthrobacter</taxon>
    </lineage>
</organism>
<feature type="domain" description="HTH arsR-type" evidence="1">
    <location>
        <begin position="7"/>
        <end position="101"/>
    </location>
</feature>
<proteinExistence type="predicted"/>
<dbReference type="SMART" id="SM00418">
    <property type="entry name" value="HTH_ARSR"/>
    <property type="match status" value="1"/>
</dbReference>
<name>A0ABQ2AYR3_9MICC</name>
<dbReference type="InterPro" id="IPR001845">
    <property type="entry name" value="HTH_ArsR_DNA-bd_dom"/>
</dbReference>
<dbReference type="PANTHER" id="PTHR38600">
    <property type="entry name" value="TRANSCRIPTIONAL REGULATORY PROTEIN"/>
    <property type="match status" value="1"/>
</dbReference>
<gene>
    <name evidence="2" type="ORF">GCM10007170_35520</name>
</gene>
<keyword evidence="3" id="KW-1185">Reference proteome</keyword>
<protein>
    <submittedName>
        <fullName evidence="2">Transcriptional regulator</fullName>
    </submittedName>
</protein>
<dbReference type="SUPFAM" id="SSF46785">
    <property type="entry name" value="Winged helix' DNA-binding domain"/>
    <property type="match status" value="1"/>
</dbReference>
<dbReference type="EMBL" id="BMFW01000023">
    <property type="protein sequence ID" value="GGH99815.1"/>
    <property type="molecule type" value="Genomic_DNA"/>
</dbReference>
<dbReference type="Gene3D" id="1.10.10.10">
    <property type="entry name" value="Winged helix-like DNA-binding domain superfamily/Winged helix DNA-binding domain"/>
    <property type="match status" value="1"/>
</dbReference>
<dbReference type="InterPro" id="IPR036390">
    <property type="entry name" value="WH_DNA-bd_sf"/>
</dbReference>
<evidence type="ECO:0000313" key="3">
    <source>
        <dbReference type="Proteomes" id="UP000643279"/>
    </source>
</evidence>
<dbReference type="Proteomes" id="UP000643279">
    <property type="component" value="Unassembled WGS sequence"/>
</dbReference>
<dbReference type="InterPro" id="IPR011991">
    <property type="entry name" value="ArsR-like_HTH"/>
</dbReference>
<dbReference type="InterPro" id="IPR036388">
    <property type="entry name" value="WH-like_DNA-bd_sf"/>
</dbReference>
<comment type="caution">
    <text evidence="2">The sequence shown here is derived from an EMBL/GenBank/DDBJ whole genome shotgun (WGS) entry which is preliminary data.</text>
</comment>
<evidence type="ECO:0000259" key="1">
    <source>
        <dbReference type="PROSITE" id="PS50987"/>
    </source>
</evidence>
<dbReference type="CDD" id="cd00090">
    <property type="entry name" value="HTH_ARSR"/>
    <property type="match status" value="1"/>
</dbReference>